<reference evidence="1" key="1">
    <citation type="submission" date="2018-04" db="EMBL/GenBank/DDBJ databases">
        <authorList>
            <person name="Jy Z."/>
        </authorList>
    </citation>
    <scope>NUCLEOTIDE SEQUENCE</scope>
    <source>
        <strain evidence="2">AS13</strain>
        <strain evidence="1">LA18</strain>
    </source>
</reference>
<dbReference type="EMBL" id="QAID01000034">
    <property type="protein sequence ID" value="MDN4577849.1"/>
    <property type="molecule type" value="Genomic_DNA"/>
</dbReference>
<protein>
    <submittedName>
        <fullName evidence="1">Uncharacterized protein</fullName>
    </submittedName>
</protein>
<gene>
    <name evidence="1" type="ORF">DBA34_07210</name>
    <name evidence="2" type="ORF">DBB29_06935</name>
</gene>
<evidence type="ECO:0000313" key="1">
    <source>
        <dbReference type="EMBL" id="MDN4573044.1"/>
    </source>
</evidence>
<name>A0AAW7MJV5_9BURK</name>
<keyword evidence="3" id="KW-1185">Reference proteome</keyword>
<organism evidence="1 4">
    <name type="scientific">Pandoraea cepalis</name>
    <dbReference type="NCBI Taxonomy" id="2508294"/>
    <lineage>
        <taxon>Bacteria</taxon>
        <taxon>Pseudomonadati</taxon>
        <taxon>Pseudomonadota</taxon>
        <taxon>Betaproteobacteria</taxon>
        <taxon>Burkholderiales</taxon>
        <taxon>Burkholderiaceae</taxon>
        <taxon>Pandoraea</taxon>
    </lineage>
</organism>
<comment type="caution">
    <text evidence="1">The sequence shown here is derived from an EMBL/GenBank/DDBJ whole genome shotgun (WGS) entry which is preliminary data.</text>
</comment>
<sequence>MVVGVRCEWPGTRHKACGSLDRRVAGEKFALAAPGMTTVCQKSTYYEAAFARRFVSKWRSTA</sequence>
<evidence type="ECO:0000313" key="4">
    <source>
        <dbReference type="Proteomes" id="UP001172791"/>
    </source>
</evidence>
<proteinExistence type="predicted"/>
<dbReference type="Proteomes" id="UP001172791">
    <property type="component" value="Unassembled WGS sequence"/>
</dbReference>
<evidence type="ECO:0000313" key="3">
    <source>
        <dbReference type="Proteomes" id="UP001172788"/>
    </source>
</evidence>
<accession>A0AAW7MJV5</accession>
<evidence type="ECO:0000313" key="2">
    <source>
        <dbReference type="EMBL" id="MDN4577849.1"/>
    </source>
</evidence>
<dbReference type="Proteomes" id="UP001172788">
    <property type="component" value="Unassembled WGS sequence"/>
</dbReference>
<dbReference type="AlphaFoldDB" id="A0AAW7MJV5"/>
<dbReference type="EMBL" id="QAIC01000033">
    <property type="protein sequence ID" value="MDN4573044.1"/>
    <property type="molecule type" value="Genomic_DNA"/>
</dbReference>